<dbReference type="OrthoDB" id="669053at2"/>
<keyword evidence="3" id="KW-1185">Reference proteome</keyword>
<dbReference type="Proteomes" id="UP000075320">
    <property type="component" value="Unassembled WGS sequence"/>
</dbReference>
<gene>
    <name evidence="2" type="ORF">AZI86_18355</name>
</gene>
<dbReference type="AlphaFoldDB" id="A0A150WEV1"/>
<reference evidence="2 3" key="1">
    <citation type="submission" date="2016-03" db="EMBL/GenBank/DDBJ databases">
        <authorList>
            <person name="Ploux O."/>
        </authorList>
    </citation>
    <scope>NUCLEOTIDE SEQUENCE [LARGE SCALE GENOMIC DNA]</scope>
    <source>
        <strain evidence="2 3">R0</strain>
    </source>
</reference>
<evidence type="ECO:0000313" key="3">
    <source>
        <dbReference type="Proteomes" id="UP000075320"/>
    </source>
</evidence>
<sequence>MNRLISLMLLLVPLSAFSSFEEIQKPYLLRPFLELPTYSFYLGAPDIKGYAFVPNYATRLGLTAGWKENQITLAFSLPIPKEEIDRRGRSEQQSLIIHTHIFDYDIDIYSQYYRGFYAGNPVTEFSFNKSERYTQFPDASVTNMGANLYIVFDDTRYSPRAAFDQTKIPLVDGGSWFVMPFLNYLVLDMGDKIILGSESDALQTFPDVNHLHLVSLGSTVGYGHTWLIPAYAAAFSAQSSLGPAIQSQTLENPGVAPEKTWGFSAKWGLKLSLAHNSQDQMVGARIFLDTLYSRLGTQDIYSTLMAGQVFYGYRF</sequence>
<dbReference type="EMBL" id="LUKE01000006">
    <property type="protein sequence ID" value="KYG61658.1"/>
    <property type="molecule type" value="Genomic_DNA"/>
</dbReference>
<name>A0A150WEV1_BDEBC</name>
<proteinExistence type="predicted"/>
<feature type="chain" id="PRO_5007572668" description="MipA/OmpV family protein" evidence="1">
    <location>
        <begin position="19"/>
        <end position="315"/>
    </location>
</feature>
<evidence type="ECO:0000313" key="2">
    <source>
        <dbReference type="EMBL" id="KYG61658.1"/>
    </source>
</evidence>
<feature type="signal peptide" evidence="1">
    <location>
        <begin position="1"/>
        <end position="18"/>
    </location>
</feature>
<dbReference type="RefSeq" id="WP_061836740.1">
    <property type="nucleotide sequence ID" value="NZ_LUKE01000006.1"/>
</dbReference>
<dbReference type="InterPro" id="IPR025535">
    <property type="entry name" value="DUF4421"/>
</dbReference>
<keyword evidence="1" id="KW-0732">Signal</keyword>
<comment type="caution">
    <text evidence="2">The sequence shown here is derived from an EMBL/GenBank/DDBJ whole genome shotgun (WGS) entry which is preliminary data.</text>
</comment>
<evidence type="ECO:0008006" key="4">
    <source>
        <dbReference type="Google" id="ProtNLM"/>
    </source>
</evidence>
<dbReference type="Pfam" id="PF14391">
    <property type="entry name" value="DUF4421"/>
    <property type="match status" value="1"/>
</dbReference>
<accession>A0A150WEV1</accession>
<organism evidence="2 3">
    <name type="scientific">Bdellovibrio bacteriovorus</name>
    <dbReference type="NCBI Taxonomy" id="959"/>
    <lineage>
        <taxon>Bacteria</taxon>
        <taxon>Pseudomonadati</taxon>
        <taxon>Bdellovibrionota</taxon>
        <taxon>Bdellovibrionia</taxon>
        <taxon>Bdellovibrionales</taxon>
        <taxon>Pseudobdellovibrionaceae</taxon>
        <taxon>Bdellovibrio</taxon>
    </lineage>
</organism>
<evidence type="ECO:0000256" key="1">
    <source>
        <dbReference type="SAM" id="SignalP"/>
    </source>
</evidence>
<protein>
    <recommendedName>
        <fullName evidence="4">MipA/OmpV family protein</fullName>
    </recommendedName>
</protein>